<dbReference type="AlphaFoldDB" id="A0A9P6Y160"/>
<feature type="region of interest" description="Disordered" evidence="1">
    <location>
        <begin position="61"/>
        <end position="85"/>
    </location>
</feature>
<protein>
    <submittedName>
        <fullName evidence="2">Uncharacterized protein</fullName>
    </submittedName>
</protein>
<organism evidence="2 3">
    <name type="scientific">Rhizopus delemar</name>
    <dbReference type="NCBI Taxonomy" id="936053"/>
    <lineage>
        <taxon>Eukaryota</taxon>
        <taxon>Fungi</taxon>
        <taxon>Fungi incertae sedis</taxon>
        <taxon>Mucoromycota</taxon>
        <taxon>Mucoromycotina</taxon>
        <taxon>Mucoromycetes</taxon>
        <taxon>Mucorales</taxon>
        <taxon>Mucorineae</taxon>
        <taxon>Rhizopodaceae</taxon>
        <taxon>Rhizopus</taxon>
    </lineage>
</organism>
<proteinExistence type="predicted"/>
<comment type="caution">
    <text evidence="2">The sequence shown here is derived from an EMBL/GenBank/DDBJ whole genome shotgun (WGS) entry which is preliminary data.</text>
</comment>
<sequence length="85" mass="9528">MRRWPWPVWQPRTDCRAARLTGPSLPAAAWTPRRKRKRMPILPAPPFGNWCRIPPMAPIFPPAPSRASSASSRNLKAARPSSAMS</sequence>
<name>A0A9P6Y160_9FUNG</name>
<keyword evidence="3" id="KW-1185">Reference proteome</keyword>
<reference evidence="2 3" key="1">
    <citation type="journal article" date="2020" name="Microb. Genom.">
        <title>Genetic diversity of clinical and environmental Mucorales isolates obtained from an investigation of mucormycosis cases among solid organ transplant recipients.</title>
        <authorList>
            <person name="Nguyen M.H."/>
            <person name="Kaul D."/>
            <person name="Muto C."/>
            <person name="Cheng S.J."/>
            <person name="Richter R.A."/>
            <person name="Bruno V.M."/>
            <person name="Liu G."/>
            <person name="Beyhan S."/>
            <person name="Sundermann A.J."/>
            <person name="Mounaud S."/>
            <person name="Pasculle A.W."/>
            <person name="Nierman W.C."/>
            <person name="Driscoll E."/>
            <person name="Cumbie R."/>
            <person name="Clancy C.J."/>
            <person name="Dupont C.L."/>
        </authorList>
    </citation>
    <scope>NUCLEOTIDE SEQUENCE [LARGE SCALE GENOMIC DNA]</scope>
    <source>
        <strain evidence="2 3">GL24</strain>
    </source>
</reference>
<evidence type="ECO:0000313" key="2">
    <source>
        <dbReference type="EMBL" id="KAG1537098.1"/>
    </source>
</evidence>
<dbReference type="EMBL" id="JAANIU010007646">
    <property type="protein sequence ID" value="KAG1537098.1"/>
    <property type="molecule type" value="Genomic_DNA"/>
</dbReference>
<accession>A0A9P6Y160</accession>
<evidence type="ECO:0000256" key="1">
    <source>
        <dbReference type="SAM" id="MobiDB-lite"/>
    </source>
</evidence>
<dbReference type="Proteomes" id="UP000740926">
    <property type="component" value="Unassembled WGS sequence"/>
</dbReference>
<evidence type="ECO:0000313" key="3">
    <source>
        <dbReference type="Proteomes" id="UP000740926"/>
    </source>
</evidence>
<gene>
    <name evidence="2" type="ORF">G6F50_014921</name>
</gene>